<evidence type="ECO:0000313" key="8">
    <source>
        <dbReference type="Proteomes" id="UP000002077"/>
    </source>
</evidence>
<dbReference type="GeneID" id="31923935"/>
<dbReference type="RefSeq" id="WP_012715049.1">
    <property type="nucleotide sequence ID" value="NC_012590.1"/>
</dbReference>
<proteinExistence type="inferred from homology"/>
<dbReference type="InterPro" id="IPR029063">
    <property type="entry name" value="SAM-dependent_MTases_sf"/>
</dbReference>
<evidence type="ECO:0000259" key="6">
    <source>
        <dbReference type="Pfam" id="PF01555"/>
    </source>
</evidence>
<evidence type="ECO:0000313" key="7">
    <source>
        <dbReference type="EMBL" id="ACP32905.1"/>
    </source>
</evidence>
<dbReference type="GO" id="GO:0008170">
    <property type="term" value="F:N-methyltransferase activity"/>
    <property type="evidence" value="ECO:0007669"/>
    <property type="project" value="InterPro"/>
</dbReference>
<feature type="compositionally biased region" description="Low complexity" evidence="5">
    <location>
        <begin position="19"/>
        <end position="28"/>
    </location>
</feature>
<dbReference type="Proteomes" id="UP000002077">
    <property type="component" value="Chromosome"/>
</dbReference>
<evidence type="ECO:0000256" key="3">
    <source>
        <dbReference type="ARBA" id="ARBA00022679"/>
    </source>
</evidence>
<dbReference type="HOGENOM" id="CLU_020164_2_3_11"/>
<evidence type="ECO:0000256" key="5">
    <source>
        <dbReference type="SAM" id="MobiDB-lite"/>
    </source>
</evidence>
<evidence type="ECO:0000256" key="2">
    <source>
        <dbReference type="ARBA" id="ARBA00022603"/>
    </source>
</evidence>
<dbReference type="PROSITE" id="PS00092">
    <property type="entry name" value="N6_MTASE"/>
    <property type="match status" value="1"/>
</dbReference>
<keyword evidence="4" id="KW-0949">S-adenosyl-L-methionine</keyword>
<dbReference type="GO" id="GO:0032259">
    <property type="term" value="P:methylation"/>
    <property type="evidence" value="ECO:0007669"/>
    <property type="project" value="UniProtKB-KW"/>
</dbReference>
<dbReference type="EMBL" id="CP001601">
    <property type="protein sequence ID" value="ACP32905.1"/>
    <property type="molecule type" value="Genomic_DNA"/>
</dbReference>
<keyword evidence="3 7" id="KW-0808">Transferase</keyword>
<dbReference type="KEGG" id="car:cauri_1312"/>
<protein>
    <submittedName>
        <fullName evidence="7">Adenine-specific DNA-methyltransferase</fullName>
        <ecNumber evidence="7">2.1.1.72</ecNumber>
    </submittedName>
</protein>
<feature type="domain" description="DNA methylase N-4/N-6" evidence="6">
    <location>
        <begin position="90"/>
        <end position="380"/>
    </location>
</feature>
<organism evidence="7 8">
    <name type="scientific">Corynebacterium aurimucosum (strain ATCC 700975 / DSM 44827 / CIP 107346 / CN-1)</name>
    <name type="common">Corynebacterium nigricans</name>
    <dbReference type="NCBI Taxonomy" id="548476"/>
    <lineage>
        <taxon>Bacteria</taxon>
        <taxon>Bacillati</taxon>
        <taxon>Actinomycetota</taxon>
        <taxon>Actinomycetes</taxon>
        <taxon>Mycobacteriales</taxon>
        <taxon>Corynebacteriaceae</taxon>
        <taxon>Corynebacterium</taxon>
    </lineage>
</organism>
<dbReference type="OrthoDB" id="9773060at2"/>
<evidence type="ECO:0000256" key="4">
    <source>
        <dbReference type="ARBA" id="ARBA00022691"/>
    </source>
</evidence>
<sequence length="431" mass="47830">MPSSHSTPASRPALHSRHSSPSSVKSASTGTESGFGLVWPGKEQAAALAKEEVLSKRTLISGRGSSPNSVNVADNLAALNDFIARGLRADVIYIDPPYNTGKDFVYRDNFRQRRDMRSEHFGQWHAEWLSMMLPRLILAREVLADTGFILVSIGESECAHLRLILNEVFGEDCFAGQLIWKKGGTGKNDSKYAVLEHEYVLCYAKSSANNGFNVDMEAQTSTRYNHSDEKGNYSLVRLDSKTLGYLPSLDFPIVAPDGREYWPHQPEGKTKVARWRWGKDKVTEHYDELVFRRGFVYTKNYEKKGARPRSILDGERFGVTRTGRRDAEEALGTTGVFDFPKPVRLIKHLISIAGGPDAVVVDFFAGSGTTAQAVVELNREDGGQRSFHLVQIPAPTEASSAARQTGFETVADICLARVRSLNVPFDHFTLT</sequence>
<dbReference type="InterPro" id="IPR002052">
    <property type="entry name" value="DNA_methylase_N6_adenine_CS"/>
</dbReference>
<dbReference type="GO" id="GO:0009007">
    <property type="term" value="F:site-specific DNA-methyltransferase (adenine-specific) activity"/>
    <property type="evidence" value="ECO:0007669"/>
    <property type="project" value="UniProtKB-EC"/>
</dbReference>
<dbReference type="SUPFAM" id="SSF53335">
    <property type="entry name" value="S-adenosyl-L-methionine-dependent methyltransferases"/>
    <property type="match status" value="1"/>
</dbReference>
<reference evidence="7 8" key="1">
    <citation type="journal article" date="2010" name="BMC Genomics">
        <title>Complete genome sequence and lifestyle of black-pigmented Corynebacterium aurimucosum ATCC 700975 (formerly C. nigricans CN-1) isolated from a vaginal swab of a woman with spontaneous abortion.</title>
        <authorList>
            <person name="Trost E."/>
            <person name="Gotker S."/>
            <person name="Schneider J."/>
            <person name="Schneiker-Bekel S."/>
            <person name="Szczepanowski R."/>
            <person name="Tilker A."/>
            <person name="Viehoever P."/>
            <person name="Arnold W."/>
            <person name="Bekel T."/>
            <person name="Blom J."/>
            <person name="Gartemann K.H."/>
            <person name="Linke B."/>
            <person name="Goesmann A."/>
            <person name="Puhler A."/>
            <person name="Shukla S.K."/>
            <person name="Tauch A."/>
        </authorList>
    </citation>
    <scope>NUCLEOTIDE SEQUENCE [LARGE SCALE GENOMIC DNA]</scope>
    <source>
        <strain evidence="8">ATCC 700975 / DSM 44827 / CIP 107346 / CN-1</strain>
    </source>
</reference>
<dbReference type="PRINTS" id="PR00506">
    <property type="entry name" value="D21N6MTFRASE"/>
</dbReference>
<comment type="similarity">
    <text evidence="1">Belongs to the N(4)/N(6)-methyltransferase family.</text>
</comment>
<keyword evidence="2 7" id="KW-0489">Methyltransferase</keyword>
<dbReference type="STRING" id="548476.cauri_1312"/>
<dbReference type="GO" id="GO:0003677">
    <property type="term" value="F:DNA binding"/>
    <property type="evidence" value="ECO:0007669"/>
    <property type="project" value="InterPro"/>
</dbReference>
<accession>C3PGF1</accession>
<dbReference type="eggNOG" id="COG2189">
    <property type="taxonomic scope" value="Bacteria"/>
</dbReference>
<feature type="region of interest" description="Disordered" evidence="5">
    <location>
        <begin position="1"/>
        <end position="30"/>
    </location>
</feature>
<name>C3PGF1_CORA7</name>
<gene>
    <name evidence="7" type="primary">mod</name>
    <name evidence="7" type="ordered locus">cauri_1312</name>
</gene>
<dbReference type="Pfam" id="PF01555">
    <property type="entry name" value="N6_N4_Mtase"/>
    <property type="match status" value="1"/>
</dbReference>
<dbReference type="EC" id="2.1.1.72" evidence="7"/>
<evidence type="ECO:0000256" key="1">
    <source>
        <dbReference type="ARBA" id="ARBA00006594"/>
    </source>
</evidence>
<dbReference type="AlphaFoldDB" id="C3PGF1"/>
<dbReference type="REBASE" id="20766">
    <property type="entry name" value="M.Cau700975III"/>
</dbReference>
<dbReference type="InterPro" id="IPR002295">
    <property type="entry name" value="N4/N6-MTase_EcoPI_Mod-like"/>
</dbReference>
<keyword evidence="8" id="KW-1185">Reference proteome</keyword>
<dbReference type="Gene3D" id="3.40.50.150">
    <property type="entry name" value="Vaccinia Virus protein VP39"/>
    <property type="match status" value="1"/>
</dbReference>
<dbReference type="InterPro" id="IPR002941">
    <property type="entry name" value="DNA_methylase_N4/N6"/>
</dbReference>